<comment type="similarity">
    <text evidence="1">Belongs to the Cu-Zn superoxide dismutase family.</text>
</comment>
<dbReference type="RefSeq" id="WP_069715990.1">
    <property type="nucleotide sequence ID" value="NZ_MJEH01000006.1"/>
</dbReference>
<feature type="chain" id="PRO_5009181015" evidence="3">
    <location>
        <begin position="22"/>
        <end position="180"/>
    </location>
</feature>
<reference evidence="5 6" key="1">
    <citation type="submission" date="2016-08" db="EMBL/GenBank/DDBJ databases">
        <title>Genome of Bacillus solimangrovi GH2-4.</title>
        <authorList>
            <person name="Lim S."/>
            <person name="Kim B.-C."/>
        </authorList>
    </citation>
    <scope>NUCLEOTIDE SEQUENCE [LARGE SCALE GENOMIC DNA]</scope>
    <source>
        <strain evidence="5 6">GH2-4</strain>
    </source>
</reference>
<evidence type="ECO:0000259" key="4">
    <source>
        <dbReference type="Pfam" id="PF00080"/>
    </source>
</evidence>
<dbReference type="Proteomes" id="UP000095209">
    <property type="component" value="Unassembled WGS sequence"/>
</dbReference>
<evidence type="ECO:0000313" key="5">
    <source>
        <dbReference type="EMBL" id="OEH94022.1"/>
    </source>
</evidence>
<dbReference type="AlphaFoldDB" id="A0A1E5LIV8"/>
<dbReference type="STRING" id="1305675.BFG57_10270"/>
<dbReference type="PANTHER" id="PTHR10003">
    <property type="entry name" value="SUPEROXIDE DISMUTASE CU-ZN -RELATED"/>
    <property type="match status" value="1"/>
</dbReference>
<feature type="domain" description="Superoxide dismutase copper/zinc binding" evidence="4">
    <location>
        <begin position="38"/>
        <end position="169"/>
    </location>
</feature>
<dbReference type="EMBL" id="MJEH01000006">
    <property type="protein sequence ID" value="OEH94022.1"/>
    <property type="molecule type" value="Genomic_DNA"/>
</dbReference>
<evidence type="ECO:0000256" key="3">
    <source>
        <dbReference type="SAM" id="SignalP"/>
    </source>
</evidence>
<dbReference type="SUPFAM" id="SSF49329">
    <property type="entry name" value="Cu,Zn superoxide dismutase-like"/>
    <property type="match status" value="1"/>
</dbReference>
<dbReference type="Pfam" id="PF00080">
    <property type="entry name" value="Sod_Cu"/>
    <property type="match status" value="1"/>
</dbReference>
<comment type="caution">
    <text evidence="5">The sequence shown here is derived from an EMBL/GenBank/DDBJ whole genome shotgun (WGS) entry which is preliminary data.</text>
</comment>
<dbReference type="OrthoDB" id="9792957at2"/>
<dbReference type="PROSITE" id="PS51257">
    <property type="entry name" value="PROKAR_LIPOPROTEIN"/>
    <property type="match status" value="1"/>
</dbReference>
<gene>
    <name evidence="5" type="ORF">BFG57_10270</name>
</gene>
<feature type="signal peptide" evidence="3">
    <location>
        <begin position="1"/>
        <end position="21"/>
    </location>
</feature>
<dbReference type="InterPro" id="IPR036423">
    <property type="entry name" value="SOD-like_Cu/Zn_dom_sf"/>
</dbReference>
<evidence type="ECO:0000256" key="1">
    <source>
        <dbReference type="ARBA" id="ARBA00010457"/>
    </source>
</evidence>
<dbReference type="InterPro" id="IPR001424">
    <property type="entry name" value="SOD_Cu_Zn_dom"/>
</dbReference>
<keyword evidence="6" id="KW-1185">Reference proteome</keyword>
<dbReference type="CDD" id="cd00305">
    <property type="entry name" value="Cu-Zn_Superoxide_Dismutase"/>
    <property type="match status" value="1"/>
</dbReference>
<protein>
    <submittedName>
        <fullName evidence="5">Superoxide dismutase</fullName>
    </submittedName>
</protein>
<name>A0A1E5LIV8_9BACI</name>
<keyword evidence="3" id="KW-0732">Signal</keyword>
<dbReference type="GO" id="GO:0005507">
    <property type="term" value="F:copper ion binding"/>
    <property type="evidence" value="ECO:0007669"/>
    <property type="project" value="InterPro"/>
</dbReference>
<dbReference type="InterPro" id="IPR024134">
    <property type="entry name" value="SOD_Cu/Zn_/chaperone"/>
</dbReference>
<evidence type="ECO:0000313" key="6">
    <source>
        <dbReference type="Proteomes" id="UP000095209"/>
    </source>
</evidence>
<proteinExistence type="inferred from homology"/>
<evidence type="ECO:0000256" key="2">
    <source>
        <dbReference type="SAM" id="MobiDB-lite"/>
    </source>
</evidence>
<dbReference type="GO" id="GO:0006801">
    <property type="term" value="P:superoxide metabolic process"/>
    <property type="evidence" value="ECO:0007669"/>
    <property type="project" value="InterPro"/>
</dbReference>
<feature type="compositionally biased region" description="Basic and acidic residues" evidence="2">
    <location>
        <begin position="169"/>
        <end position="180"/>
    </location>
</feature>
<sequence>MKFFQIMIVLLFLTACMQANANPSSMEVEMYNPDGDPTGKAKLQEEANGVKIELDLSGLDSGWHGIHIHEQGKCEGPDFKSAGGHYNTEDKEHGLLNPKGPHVGDLPNIEADSSGKVKVDLLARDVTLKEGKNSLLKKGGTALIVHDGADDGMTQPAGDGGERIMCGEIKTKEQKKSNEE</sequence>
<organism evidence="5 6">
    <name type="scientific">Bacillus solimangrovi</name>
    <dbReference type="NCBI Taxonomy" id="1305675"/>
    <lineage>
        <taxon>Bacteria</taxon>
        <taxon>Bacillati</taxon>
        <taxon>Bacillota</taxon>
        <taxon>Bacilli</taxon>
        <taxon>Bacillales</taxon>
        <taxon>Bacillaceae</taxon>
        <taxon>Bacillus</taxon>
    </lineage>
</organism>
<feature type="region of interest" description="Disordered" evidence="2">
    <location>
        <begin position="147"/>
        <end position="180"/>
    </location>
</feature>
<dbReference type="Gene3D" id="2.60.40.200">
    <property type="entry name" value="Superoxide dismutase, copper/zinc binding domain"/>
    <property type="match status" value="1"/>
</dbReference>
<accession>A0A1E5LIV8</accession>